<reference evidence="3" key="1">
    <citation type="submission" date="2023-03" db="EMBL/GenBank/DDBJ databases">
        <title>Massive genome expansion in bonnet fungi (Mycena s.s.) driven by repeated elements and novel gene families across ecological guilds.</title>
        <authorList>
            <consortium name="Lawrence Berkeley National Laboratory"/>
            <person name="Harder C.B."/>
            <person name="Miyauchi S."/>
            <person name="Viragh M."/>
            <person name="Kuo A."/>
            <person name="Thoen E."/>
            <person name="Andreopoulos B."/>
            <person name="Lu D."/>
            <person name="Skrede I."/>
            <person name="Drula E."/>
            <person name="Henrissat B."/>
            <person name="Morin E."/>
            <person name="Kohler A."/>
            <person name="Barry K."/>
            <person name="LaButti K."/>
            <person name="Morin E."/>
            <person name="Salamov A."/>
            <person name="Lipzen A."/>
            <person name="Mereny Z."/>
            <person name="Hegedus B."/>
            <person name="Baldrian P."/>
            <person name="Stursova M."/>
            <person name="Weitz H."/>
            <person name="Taylor A."/>
            <person name="Grigoriev I.V."/>
            <person name="Nagy L.G."/>
            <person name="Martin F."/>
            <person name="Kauserud H."/>
        </authorList>
    </citation>
    <scope>NUCLEOTIDE SEQUENCE</scope>
    <source>
        <strain evidence="3">CBHHK067</strain>
    </source>
</reference>
<accession>A0AAD7G2N5</accession>
<feature type="region of interest" description="Disordered" evidence="1">
    <location>
        <begin position="139"/>
        <end position="170"/>
    </location>
</feature>
<feature type="compositionally biased region" description="Polar residues" evidence="1">
    <location>
        <begin position="161"/>
        <end position="170"/>
    </location>
</feature>
<comment type="caution">
    <text evidence="3">The sequence shown here is derived from an EMBL/GenBank/DDBJ whole genome shotgun (WGS) entry which is preliminary data.</text>
</comment>
<gene>
    <name evidence="3" type="ORF">B0H17DRAFT_1212698</name>
</gene>
<evidence type="ECO:0000256" key="1">
    <source>
        <dbReference type="SAM" id="MobiDB-lite"/>
    </source>
</evidence>
<keyword evidence="2" id="KW-0732">Signal</keyword>
<evidence type="ECO:0000256" key="2">
    <source>
        <dbReference type="SAM" id="SignalP"/>
    </source>
</evidence>
<evidence type="ECO:0000313" key="4">
    <source>
        <dbReference type="Proteomes" id="UP001221757"/>
    </source>
</evidence>
<dbReference type="EMBL" id="JARKIE010000264">
    <property type="protein sequence ID" value="KAJ7659990.1"/>
    <property type="molecule type" value="Genomic_DNA"/>
</dbReference>
<protein>
    <submittedName>
        <fullName evidence="3">Uncharacterized protein</fullName>
    </submittedName>
</protein>
<dbReference type="AlphaFoldDB" id="A0AAD7G2N5"/>
<sequence length="170" mass="18135">MEEPLAGGLVVLVYWAFVLLPVPSHLDSGYSLCFLDAPTTSHTLATSTSNDASALELEYRPAVSSCDSHALASTGRYRASGRDPSARSALYSSIGKLAFLLATPEVTTKTDPGSSGAAFRHRALDLFSLIKIDSTLQYRPPPHSTSSFDDPSPFPSPFELGTTSPSRDEP</sequence>
<feature type="signal peptide" evidence="2">
    <location>
        <begin position="1"/>
        <end position="26"/>
    </location>
</feature>
<evidence type="ECO:0000313" key="3">
    <source>
        <dbReference type="EMBL" id="KAJ7659990.1"/>
    </source>
</evidence>
<dbReference type="Proteomes" id="UP001221757">
    <property type="component" value="Unassembled WGS sequence"/>
</dbReference>
<proteinExistence type="predicted"/>
<organism evidence="3 4">
    <name type="scientific">Mycena rosella</name>
    <name type="common">Pink bonnet</name>
    <name type="synonym">Agaricus rosellus</name>
    <dbReference type="NCBI Taxonomy" id="1033263"/>
    <lineage>
        <taxon>Eukaryota</taxon>
        <taxon>Fungi</taxon>
        <taxon>Dikarya</taxon>
        <taxon>Basidiomycota</taxon>
        <taxon>Agaricomycotina</taxon>
        <taxon>Agaricomycetes</taxon>
        <taxon>Agaricomycetidae</taxon>
        <taxon>Agaricales</taxon>
        <taxon>Marasmiineae</taxon>
        <taxon>Mycenaceae</taxon>
        <taxon>Mycena</taxon>
    </lineage>
</organism>
<feature type="chain" id="PRO_5042014639" evidence="2">
    <location>
        <begin position="27"/>
        <end position="170"/>
    </location>
</feature>
<keyword evidence="4" id="KW-1185">Reference proteome</keyword>
<name>A0AAD7G2N5_MYCRO</name>